<accession>A0A918EUB2</accession>
<dbReference type="Proteomes" id="UP000620156">
    <property type="component" value="Unassembled WGS sequence"/>
</dbReference>
<dbReference type="Pfam" id="PF02082">
    <property type="entry name" value="Rrf2"/>
    <property type="match status" value="1"/>
</dbReference>
<dbReference type="EMBL" id="BMQK01000008">
    <property type="protein sequence ID" value="GGQ65925.1"/>
    <property type="molecule type" value="Genomic_DNA"/>
</dbReference>
<dbReference type="PANTHER" id="PTHR33221">
    <property type="entry name" value="WINGED HELIX-TURN-HELIX TRANSCRIPTIONAL REGULATOR, RRF2 FAMILY"/>
    <property type="match status" value="1"/>
</dbReference>
<name>A0A918EUB2_9ACTN</name>
<dbReference type="GO" id="GO:0005829">
    <property type="term" value="C:cytosol"/>
    <property type="evidence" value="ECO:0007669"/>
    <property type="project" value="TreeGrafter"/>
</dbReference>
<dbReference type="Gene3D" id="1.10.10.10">
    <property type="entry name" value="Winged helix-like DNA-binding domain superfamily/Winged helix DNA-binding domain"/>
    <property type="match status" value="1"/>
</dbReference>
<dbReference type="InterPro" id="IPR036388">
    <property type="entry name" value="WH-like_DNA-bd_sf"/>
</dbReference>
<dbReference type="AlphaFoldDB" id="A0A918EUB2"/>
<sequence length="152" mass="16134">MRISARADYAVRAMLEVAVRQGDEPVKTEAVALAQGIPHKFLEGILGDLRRGGLVSSRRGGSGGYRLARPAAEITVADVIRAVDGPIVSVRGERPNRLSYTGPAAPLLPLWVAVRANVRRILEGVTLADIAADALPAPVRELAAEPASWENP</sequence>
<reference evidence="2" key="1">
    <citation type="journal article" date="2014" name="Int. J. Syst. Evol. Microbiol.">
        <title>Complete genome sequence of Corynebacterium casei LMG S-19264T (=DSM 44701T), isolated from a smear-ripened cheese.</title>
        <authorList>
            <consortium name="US DOE Joint Genome Institute (JGI-PGF)"/>
            <person name="Walter F."/>
            <person name="Albersmeier A."/>
            <person name="Kalinowski J."/>
            <person name="Ruckert C."/>
        </authorList>
    </citation>
    <scope>NUCLEOTIDE SEQUENCE</scope>
    <source>
        <strain evidence="2">JCM 3131</strain>
    </source>
</reference>
<dbReference type="PROSITE" id="PS01332">
    <property type="entry name" value="HTH_RRF2_1"/>
    <property type="match status" value="1"/>
</dbReference>
<evidence type="ECO:0000256" key="1">
    <source>
        <dbReference type="ARBA" id="ARBA00023125"/>
    </source>
</evidence>
<evidence type="ECO:0000313" key="3">
    <source>
        <dbReference type="Proteomes" id="UP000620156"/>
    </source>
</evidence>
<dbReference type="PANTHER" id="PTHR33221:SF5">
    <property type="entry name" value="HTH-TYPE TRANSCRIPTIONAL REGULATOR ISCR"/>
    <property type="match status" value="1"/>
</dbReference>
<dbReference type="RefSeq" id="WP_189218185.1">
    <property type="nucleotide sequence ID" value="NZ_BMQK01000008.1"/>
</dbReference>
<proteinExistence type="predicted"/>
<reference evidence="2" key="2">
    <citation type="submission" date="2020-09" db="EMBL/GenBank/DDBJ databases">
        <authorList>
            <person name="Sun Q."/>
            <person name="Ohkuma M."/>
        </authorList>
    </citation>
    <scope>NUCLEOTIDE SEQUENCE</scope>
    <source>
        <strain evidence="2">JCM 3131</strain>
    </source>
</reference>
<gene>
    <name evidence="2" type="ORF">GCM10010145_39780</name>
</gene>
<dbReference type="GO" id="GO:0003700">
    <property type="term" value="F:DNA-binding transcription factor activity"/>
    <property type="evidence" value="ECO:0007669"/>
    <property type="project" value="TreeGrafter"/>
</dbReference>
<dbReference type="InterPro" id="IPR000944">
    <property type="entry name" value="Tscrpt_reg_Rrf2"/>
</dbReference>
<dbReference type="InterPro" id="IPR030489">
    <property type="entry name" value="TR_Rrf2-type_CS"/>
</dbReference>
<keyword evidence="3" id="KW-1185">Reference proteome</keyword>
<comment type="caution">
    <text evidence="2">The sequence shown here is derived from an EMBL/GenBank/DDBJ whole genome shotgun (WGS) entry which is preliminary data.</text>
</comment>
<dbReference type="InterPro" id="IPR036390">
    <property type="entry name" value="WH_DNA-bd_sf"/>
</dbReference>
<dbReference type="SUPFAM" id="SSF46785">
    <property type="entry name" value="Winged helix' DNA-binding domain"/>
    <property type="match status" value="1"/>
</dbReference>
<dbReference type="GO" id="GO:0003677">
    <property type="term" value="F:DNA binding"/>
    <property type="evidence" value="ECO:0007669"/>
    <property type="project" value="UniProtKB-KW"/>
</dbReference>
<evidence type="ECO:0008006" key="4">
    <source>
        <dbReference type="Google" id="ProtNLM"/>
    </source>
</evidence>
<dbReference type="NCBIfam" id="TIGR00738">
    <property type="entry name" value="rrf2_super"/>
    <property type="match status" value="1"/>
</dbReference>
<dbReference type="PROSITE" id="PS51197">
    <property type="entry name" value="HTH_RRF2_2"/>
    <property type="match status" value="1"/>
</dbReference>
<organism evidence="2 3">
    <name type="scientific">Streptomyces ruber</name>
    <dbReference type="NCBI Taxonomy" id="83378"/>
    <lineage>
        <taxon>Bacteria</taxon>
        <taxon>Bacillati</taxon>
        <taxon>Actinomycetota</taxon>
        <taxon>Actinomycetes</taxon>
        <taxon>Kitasatosporales</taxon>
        <taxon>Streptomycetaceae</taxon>
        <taxon>Streptomyces</taxon>
    </lineage>
</organism>
<keyword evidence="1" id="KW-0238">DNA-binding</keyword>
<protein>
    <recommendedName>
        <fullName evidence="4">Rrf2 family transcriptional regulator</fullName>
    </recommendedName>
</protein>
<evidence type="ECO:0000313" key="2">
    <source>
        <dbReference type="EMBL" id="GGQ65925.1"/>
    </source>
</evidence>